<evidence type="ECO:0000313" key="5">
    <source>
        <dbReference type="Proteomes" id="UP000260862"/>
    </source>
</evidence>
<dbReference type="EMBL" id="QSQT01000071">
    <property type="protein sequence ID" value="RGK48989.1"/>
    <property type="molecule type" value="Genomic_DNA"/>
</dbReference>
<dbReference type="EMBL" id="QSJG01000037">
    <property type="protein sequence ID" value="RHD49748.1"/>
    <property type="molecule type" value="Genomic_DNA"/>
</dbReference>
<protein>
    <recommendedName>
        <fullName evidence="1">NTF2 fold immunity protein domain-containing protein</fullName>
    </recommendedName>
</protein>
<dbReference type="EMBL" id="QRHQ01000046">
    <property type="protein sequence ID" value="RHF86449.1"/>
    <property type="molecule type" value="Genomic_DNA"/>
</dbReference>
<proteinExistence type="predicted"/>
<evidence type="ECO:0000313" key="3">
    <source>
        <dbReference type="EMBL" id="RHD49748.1"/>
    </source>
</evidence>
<evidence type="ECO:0000313" key="6">
    <source>
        <dbReference type="Proteomes" id="UP000283485"/>
    </source>
</evidence>
<dbReference type="Proteomes" id="UP000284361">
    <property type="component" value="Unassembled WGS sequence"/>
</dbReference>
<organism evidence="2 5">
    <name type="scientific">Phocaeicola plebeius</name>
    <dbReference type="NCBI Taxonomy" id="310297"/>
    <lineage>
        <taxon>Bacteria</taxon>
        <taxon>Pseudomonadati</taxon>
        <taxon>Bacteroidota</taxon>
        <taxon>Bacteroidia</taxon>
        <taxon>Bacteroidales</taxon>
        <taxon>Bacteroidaceae</taxon>
        <taxon>Phocaeicola</taxon>
    </lineage>
</organism>
<name>A0A3E4MGP7_9BACT</name>
<evidence type="ECO:0000313" key="7">
    <source>
        <dbReference type="Proteomes" id="UP000284361"/>
    </source>
</evidence>
<comment type="caution">
    <text evidence="2">The sequence shown here is derived from an EMBL/GenBank/DDBJ whole genome shotgun (WGS) entry which is preliminary data.</text>
</comment>
<dbReference type="Proteomes" id="UP000260862">
    <property type="component" value="Unassembled WGS sequence"/>
</dbReference>
<dbReference type="InterPro" id="IPR028049">
    <property type="entry name" value="Imm-NTF2"/>
</dbReference>
<dbReference type="GeneID" id="82441860"/>
<accession>A0A3E4MGP7</accession>
<evidence type="ECO:0000313" key="4">
    <source>
        <dbReference type="EMBL" id="RHF86449.1"/>
    </source>
</evidence>
<dbReference type="AlphaFoldDB" id="A0A3E4MGP7"/>
<dbReference type="Proteomes" id="UP000283485">
    <property type="component" value="Unassembled WGS sequence"/>
</dbReference>
<gene>
    <name evidence="4" type="ORF">DW653_15305</name>
    <name evidence="3" type="ORF">DW789_13575</name>
    <name evidence="2" type="ORF">DXD04_16600</name>
</gene>
<dbReference type="RefSeq" id="WP_018709296.1">
    <property type="nucleotide sequence ID" value="NZ_CABOGR010000071.1"/>
</dbReference>
<evidence type="ECO:0000313" key="2">
    <source>
        <dbReference type="EMBL" id="RGK48989.1"/>
    </source>
</evidence>
<keyword evidence="5" id="KW-1185">Reference proteome</keyword>
<dbReference type="Pfam" id="PF15655">
    <property type="entry name" value="Imm-NTF2"/>
    <property type="match status" value="1"/>
</dbReference>
<sequence>MDDITKKTIEKLVLNFISEMNEWEKYCNELDQNTQLAWDEADRMMEQRVASIINKYCTDKERKMSRPNAISWGVEGSYVYDPNKEKIIDMQESRKNRFFVTTRTDNKYLQYIVVKKNNKYLIDSKKRRFLNEDKWYVDYL</sequence>
<feature type="domain" description="NTF2 fold immunity protein" evidence="1">
    <location>
        <begin position="10"/>
        <end position="136"/>
    </location>
</feature>
<evidence type="ECO:0000259" key="1">
    <source>
        <dbReference type="Pfam" id="PF15655"/>
    </source>
</evidence>
<reference evidence="5 6" key="1">
    <citation type="submission" date="2018-08" db="EMBL/GenBank/DDBJ databases">
        <title>A genome reference for cultivated species of the human gut microbiota.</title>
        <authorList>
            <person name="Zou Y."/>
            <person name="Xue W."/>
            <person name="Luo G."/>
        </authorList>
    </citation>
    <scope>NUCLEOTIDE SEQUENCE [LARGE SCALE GENOMIC DNA]</scope>
    <source>
        <strain evidence="4 6">AM23-23</strain>
        <strain evidence="3 7">AM31-10</strain>
        <strain evidence="2 5">TF10-3AC</strain>
    </source>
</reference>